<name>A0ACC3MZ63_9PEZI</name>
<proteinExistence type="predicted"/>
<evidence type="ECO:0000313" key="1">
    <source>
        <dbReference type="EMBL" id="KAK3705972.1"/>
    </source>
</evidence>
<comment type="caution">
    <text evidence="1">The sequence shown here is derived from an EMBL/GenBank/DDBJ whole genome shotgun (WGS) entry which is preliminary data.</text>
</comment>
<protein>
    <submittedName>
        <fullName evidence="1">Uncharacterized protein</fullName>
    </submittedName>
</protein>
<accession>A0ACC3MZ63</accession>
<sequence length="552" mass="59693">MSPARSNAHKASTEVVELRNLKSSPDRPSSSIEDPVVKIGHKPTVPRSLDKLIGLVGINSSVVCPWPNFYFVAALNLGNGGSLGLLVGTIVATCGMAPVYLSLAEKMRKYPTAGGQYHWVAALAPPRMRKSLSYICCCILTFTWLTFLGAAAWLFGLDVSAIYLLHTGEYHTWITFTAAICVQLFACLVNVTWGKHMNTPETLVLVVHFVAFLLLLSLLAFAHSTGTVTSDFTFTSATGWSPSFGALLGVLYATNSLAGFDCAAHIAEDTVEAGRRIPKSLLWSTSVNAILCIIVALLICLTAGDVSALFEGPYGGSYHPIGSIIQLTSNAARGDKSLASAPFGLIAPIIIMCCINTTAAASRMVFSFVRDDRNAVVQKWMASVSNTSRFRYQRKDADSSQDLQKEQVPRITIVLTALSPIIWLWLNFVSSAGFLALGSQVTLSLATTYMLAISCSLYSRIYQPDILGRESNGIFQLGKVWGSLADVLALCFLSLVWVLAWFPFTTPIDVAGINYAPIIVSGVVLLGAIYYVTYSHKHYQNPAPNEGGNYRA</sequence>
<dbReference type="EMBL" id="JAUTXU010000124">
    <property type="protein sequence ID" value="KAK3705972.1"/>
    <property type="molecule type" value="Genomic_DNA"/>
</dbReference>
<keyword evidence="2" id="KW-1185">Reference proteome</keyword>
<evidence type="ECO:0000313" key="2">
    <source>
        <dbReference type="Proteomes" id="UP001281147"/>
    </source>
</evidence>
<dbReference type="Proteomes" id="UP001281147">
    <property type="component" value="Unassembled WGS sequence"/>
</dbReference>
<organism evidence="1 2">
    <name type="scientific">Vermiconidia calcicola</name>
    <dbReference type="NCBI Taxonomy" id="1690605"/>
    <lineage>
        <taxon>Eukaryota</taxon>
        <taxon>Fungi</taxon>
        <taxon>Dikarya</taxon>
        <taxon>Ascomycota</taxon>
        <taxon>Pezizomycotina</taxon>
        <taxon>Dothideomycetes</taxon>
        <taxon>Dothideomycetidae</taxon>
        <taxon>Mycosphaerellales</taxon>
        <taxon>Extremaceae</taxon>
        <taxon>Vermiconidia</taxon>
    </lineage>
</organism>
<reference evidence="1" key="1">
    <citation type="submission" date="2023-07" db="EMBL/GenBank/DDBJ databases">
        <title>Black Yeasts Isolated from many extreme environments.</title>
        <authorList>
            <person name="Coleine C."/>
            <person name="Stajich J.E."/>
            <person name="Selbmann L."/>
        </authorList>
    </citation>
    <scope>NUCLEOTIDE SEQUENCE</scope>
    <source>
        <strain evidence="1">CCFEE 5714</strain>
    </source>
</reference>
<gene>
    <name evidence="1" type="ORF">LTR37_012966</name>
</gene>